<dbReference type="GO" id="GO:0006355">
    <property type="term" value="P:regulation of DNA-templated transcription"/>
    <property type="evidence" value="ECO:0007669"/>
    <property type="project" value="InterPro"/>
</dbReference>
<keyword evidence="6" id="KW-1185">Reference proteome</keyword>
<gene>
    <name evidence="5" type="ORF">C7Y71_007525</name>
</gene>
<dbReference type="Gene3D" id="1.10.10.10">
    <property type="entry name" value="Winged helix-like DNA-binding domain superfamily/Winged helix DNA-binding domain"/>
    <property type="match status" value="1"/>
</dbReference>
<evidence type="ECO:0000313" key="5">
    <source>
        <dbReference type="EMBL" id="QFQ12877.1"/>
    </source>
</evidence>
<name>A0A5P8E7N4_9BACT</name>
<protein>
    <submittedName>
        <fullName evidence="5">Helix-turn-helix domain-containing protein</fullName>
    </submittedName>
</protein>
<evidence type="ECO:0000259" key="4">
    <source>
        <dbReference type="PROSITE" id="PS51755"/>
    </source>
</evidence>
<dbReference type="AlphaFoldDB" id="A0A5P8E7N4"/>
<feature type="transmembrane region" description="Helical" evidence="3">
    <location>
        <begin position="145"/>
        <end position="162"/>
    </location>
</feature>
<evidence type="ECO:0000256" key="3">
    <source>
        <dbReference type="SAM" id="Phobius"/>
    </source>
</evidence>
<feature type="DNA-binding region" description="OmpR/PhoB-type" evidence="2">
    <location>
        <begin position="178"/>
        <end position="275"/>
    </location>
</feature>
<sequence length="282" mass="32531">MKRVKHKEKSPLKCVTMYKRKIEIILKSWLDTPSRKPLACKLKRRHAVIVVLCLILSSLVTAISSFNTAKGLAYEELDFALKQTLSEQQNDVITPDTIRQFRAHISIEALRKDSQIVVRSTPEQKVVYRAECSALSILNMSDQRLSLMLLLSAMLWSSMFLFRRKASEMRAFSPSPLTHYTNYGGIFFDETAKNFYDNTGKEIHFTPLQQQLMQMLILNPSHQIEKTTICNALWPNKPDASETLYTLIRRLKPTLEQNSQLQIECIRGRAYRLVGKMSDKCQ</sequence>
<keyword evidence="1 2" id="KW-0238">DNA-binding</keyword>
<dbReference type="GO" id="GO:0003677">
    <property type="term" value="F:DNA binding"/>
    <property type="evidence" value="ECO:0007669"/>
    <property type="project" value="UniProtKB-UniRule"/>
</dbReference>
<dbReference type="PROSITE" id="PS51755">
    <property type="entry name" value="OMPR_PHOB"/>
    <property type="match status" value="1"/>
</dbReference>
<dbReference type="InterPro" id="IPR001867">
    <property type="entry name" value="OmpR/PhoB-type_DNA-bd"/>
</dbReference>
<feature type="transmembrane region" description="Helical" evidence="3">
    <location>
        <begin position="46"/>
        <end position="66"/>
    </location>
</feature>
<dbReference type="KEGG" id="alq:C7Y71_007525"/>
<organism evidence="5 6">
    <name type="scientific">Pseudoprevotella muciniphila</name>
    <dbReference type="NCBI Taxonomy" id="2133944"/>
    <lineage>
        <taxon>Bacteria</taxon>
        <taxon>Pseudomonadati</taxon>
        <taxon>Bacteroidota</taxon>
        <taxon>Bacteroidia</taxon>
        <taxon>Bacteroidales</taxon>
        <taxon>Prevotellaceae</taxon>
        <taxon>Pseudoprevotella</taxon>
    </lineage>
</organism>
<dbReference type="InterPro" id="IPR016032">
    <property type="entry name" value="Sig_transdc_resp-reg_C-effctor"/>
</dbReference>
<dbReference type="EMBL" id="CP033459">
    <property type="protein sequence ID" value="QFQ12877.1"/>
    <property type="molecule type" value="Genomic_DNA"/>
</dbReference>
<proteinExistence type="predicted"/>
<evidence type="ECO:0000256" key="1">
    <source>
        <dbReference type="ARBA" id="ARBA00023125"/>
    </source>
</evidence>
<keyword evidence="3" id="KW-0472">Membrane</keyword>
<feature type="domain" description="OmpR/PhoB-type" evidence="4">
    <location>
        <begin position="178"/>
        <end position="275"/>
    </location>
</feature>
<dbReference type="SUPFAM" id="SSF46894">
    <property type="entry name" value="C-terminal effector domain of the bipartite response regulators"/>
    <property type="match status" value="1"/>
</dbReference>
<evidence type="ECO:0000313" key="6">
    <source>
        <dbReference type="Proteomes" id="UP000249375"/>
    </source>
</evidence>
<keyword evidence="3" id="KW-0812">Transmembrane</keyword>
<keyword evidence="3" id="KW-1133">Transmembrane helix</keyword>
<dbReference type="InterPro" id="IPR036388">
    <property type="entry name" value="WH-like_DNA-bd_sf"/>
</dbReference>
<reference evidence="5 6" key="1">
    <citation type="submission" date="2018-11" db="EMBL/GenBank/DDBJ databases">
        <authorList>
            <person name="Na S.W."/>
            <person name="Baik M."/>
        </authorList>
    </citation>
    <scope>NUCLEOTIDE SEQUENCE [LARGE SCALE GENOMIC DNA]</scope>
    <source>
        <strain evidence="5 6">E39</strain>
    </source>
</reference>
<dbReference type="Pfam" id="PF00486">
    <property type="entry name" value="Trans_reg_C"/>
    <property type="match status" value="1"/>
</dbReference>
<accession>A0A5P8E7N4</accession>
<evidence type="ECO:0000256" key="2">
    <source>
        <dbReference type="PROSITE-ProRule" id="PRU01091"/>
    </source>
</evidence>
<dbReference type="SMART" id="SM00862">
    <property type="entry name" value="Trans_reg_C"/>
    <property type="match status" value="1"/>
</dbReference>
<dbReference type="Proteomes" id="UP000249375">
    <property type="component" value="Chromosome"/>
</dbReference>
<dbReference type="GO" id="GO:0000160">
    <property type="term" value="P:phosphorelay signal transduction system"/>
    <property type="evidence" value="ECO:0007669"/>
    <property type="project" value="InterPro"/>
</dbReference>